<keyword evidence="8" id="KW-0239">DNA-directed DNA polymerase</keyword>
<keyword evidence="7" id="KW-0695">RNA-directed DNA polymerase</keyword>
<evidence type="ECO:0000256" key="5">
    <source>
        <dbReference type="ARBA" id="ARBA00022842"/>
    </source>
</evidence>
<evidence type="ECO:0000259" key="11">
    <source>
        <dbReference type="PROSITE" id="PS50994"/>
    </source>
</evidence>
<dbReference type="GO" id="GO:0006310">
    <property type="term" value="P:DNA recombination"/>
    <property type="evidence" value="ECO:0007669"/>
    <property type="project" value="UniProtKB-KW"/>
</dbReference>
<evidence type="ECO:0000256" key="2">
    <source>
        <dbReference type="ARBA" id="ARBA00022723"/>
    </source>
</evidence>
<evidence type="ECO:0000256" key="8">
    <source>
        <dbReference type="ARBA" id="ARBA00022932"/>
    </source>
</evidence>
<keyword evidence="4" id="KW-0378">Hydrolase</keyword>
<dbReference type="InterPro" id="IPR012337">
    <property type="entry name" value="RNaseH-like_sf"/>
</dbReference>
<evidence type="ECO:0000256" key="7">
    <source>
        <dbReference type="ARBA" id="ARBA00022918"/>
    </source>
</evidence>
<feature type="compositionally biased region" description="Basic and acidic residues" evidence="10">
    <location>
        <begin position="145"/>
        <end position="165"/>
    </location>
</feature>
<dbReference type="PANTHER" id="PTHR42648">
    <property type="entry name" value="TRANSPOSASE, PUTATIVE-RELATED"/>
    <property type="match status" value="1"/>
</dbReference>
<dbReference type="Gene3D" id="3.30.420.10">
    <property type="entry name" value="Ribonuclease H-like superfamily/Ribonuclease H"/>
    <property type="match status" value="1"/>
</dbReference>
<keyword evidence="2" id="KW-0479">Metal-binding</keyword>
<evidence type="ECO:0000256" key="1">
    <source>
        <dbReference type="ARBA" id="ARBA00022722"/>
    </source>
</evidence>
<evidence type="ECO:0000313" key="12">
    <source>
        <dbReference type="EMBL" id="GMF15618.1"/>
    </source>
</evidence>
<name>A0A9W6WS73_9STRA</name>
<keyword evidence="9" id="KW-0233">DNA recombination</keyword>
<feature type="domain" description="Integrase catalytic" evidence="11">
    <location>
        <begin position="1"/>
        <end position="55"/>
    </location>
</feature>
<dbReference type="Proteomes" id="UP001165121">
    <property type="component" value="Unassembled WGS sequence"/>
</dbReference>
<dbReference type="OrthoDB" id="10543759at2759"/>
<keyword evidence="3" id="KW-0255">Endonuclease</keyword>
<evidence type="ECO:0000256" key="3">
    <source>
        <dbReference type="ARBA" id="ARBA00022759"/>
    </source>
</evidence>
<dbReference type="Pfam" id="PF25597">
    <property type="entry name" value="SH3_retrovirus"/>
    <property type="match status" value="1"/>
</dbReference>
<dbReference type="GO" id="GO:0003887">
    <property type="term" value="F:DNA-directed DNA polymerase activity"/>
    <property type="evidence" value="ECO:0007669"/>
    <property type="project" value="UniProtKB-KW"/>
</dbReference>
<evidence type="ECO:0000256" key="6">
    <source>
        <dbReference type="ARBA" id="ARBA00022908"/>
    </source>
</evidence>
<organism evidence="12 13">
    <name type="scientific">Phytophthora fragariaefolia</name>
    <dbReference type="NCBI Taxonomy" id="1490495"/>
    <lineage>
        <taxon>Eukaryota</taxon>
        <taxon>Sar</taxon>
        <taxon>Stramenopiles</taxon>
        <taxon>Oomycota</taxon>
        <taxon>Peronosporomycetes</taxon>
        <taxon>Peronosporales</taxon>
        <taxon>Peronosporaceae</taxon>
        <taxon>Phytophthora</taxon>
    </lineage>
</organism>
<keyword evidence="8" id="KW-0808">Transferase</keyword>
<keyword evidence="1" id="KW-0540">Nuclease</keyword>
<keyword evidence="6" id="KW-0229">DNA integration</keyword>
<dbReference type="EMBL" id="BSXT01000038">
    <property type="protein sequence ID" value="GMF15618.1"/>
    <property type="molecule type" value="Genomic_DNA"/>
</dbReference>
<comment type="caution">
    <text evidence="12">The sequence shown here is derived from an EMBL/GenBank/DDBJ whole genome shotgun (WGS) entry which is preliminary data.</text>
</comment>
<evidence type="ECO:0000256" key="4">
    <source>
        <dbReference type="ARBA" id="ARBA00022801"/>
    </source>
</evidence>
<dbReference type="InterPro" id="IPR036397">
    <property type="entry name" value="RNaseH_sf"/>
</dbReference>
<dbReference type="GO" id="GO:0004519">
    <property type="term" value="F:endonuclease activity"/>
    <property type="evidence" value="ECO:0007669"/>
    <property type="project" value="UniProtKB-KW"/>
</dbReference>
<keyword evidence="8" id="KW-0548">Nucleotidyltransferase</keyword>
<dbReference type="AlphaFoldDB" id="A0A9W6WS73"/>
<keyword evidence="5" id="KW-0460">Magnesium</keyword>
<evidence type="ECO:0000313" key="13">
    <source>
        <dbReference type="Proteomes" id="UP001165121"/>
    </source>
</evidence>
<feature type="region of interest" description="Disordered" evidence="10">
    <location>
        <begin position="130"/>
        <end position="176"/>
    </location>
</feature>
<dbReference type="GO" id="GO:0046872">
    <property type="term" value="F:metal ion binding"/>
    <property type="evidence" value="ECO:0007669"/>
    <property type="project" value="UniProtKB-KW"/>
</dbReference>
<dbReference type="PROSITE" id="PS50994">
    <property type="entry name" value="INTEGRASE"/>
    <property type="match status" value="1"/>
</dbReference>
<keyword evidence="13" id="KW-1185">Reference proteome</keyword>
<dbReference type="InterPro" id="IPR057670">
    <property type="entry name" value="SH3_retrovirus"/>
</dbReference>
<reference evidence="12" key="1">
    <citation type="submission" date="2023-04" db="EMBL/GenBank/DDBJ databases">
        <title>Phytophthora fragariaefolia NBRC 109709.</title>
        <authorList>
            <person name="Ichikawa N."/>
            <person name="Sato H."/>
            <person name="Tonouchi N."/>
        </authorList>
    </citation>
    <scope>NUCLEOTIDE SEQUENCE</scope>
    <source>
        <strain evidence="12">NBRC 109709</strain>
    </source>
</reference>
<dbReference type="GO" id="GO:0015074">
    <property type="term" value="P:DNA integration"/>
    <property type="evidence" value="ECO:0007669"/>
    <property type="project" value="UniProtKB-KW"/>
</dbReference>
<sequence length="204" mass="22756">MYRSDDGGEFIGGDFQKICDDEGNLTEIYEPDAHHQNGVAERTHCTITDGARALMIQADILHYLWEYACVVLIPPEQRSMEFQLRPKARTGIFIGSDPQRKGYFVYVIGRGHRVVHSRCVVFLEPPTSQQLKGGQVDDPLAGSHDGNDSDDKSADNDLPEEHNFDDNTTPRTVKGKTGICEVNATIRTQNNDAQEVAQPLRRSA</sequence>
<dbReference type="SUPFAM" id="SSF53098">
    <property type="entry name" value="Ribonuclease H-like"/>
    <property type="match status" value="1"/>
</dbReference>
<protein>
    <submittedName>
        <fullName evidence="12">Unnamed protein product</fullName>
    </submittedName>
</protein>
<gene>
    <name evidence="12" type="ORF">Pfra01_000049400</name>
</gene>
<dbReference type="InterPro" id="IPR001584">
    <property type="entry name" value="Integrase_cat-core"/>
</dbReference>
<dbReference type="GO" id="GO:0003964">
    <property type="term" value="F:RNA-directed DNA polymerase activity"/>
    <property type="evidence" value="ECO:0007669"/>
    <property type="project" value="UniProtKB-KW"/>
</dbReference>
<evidence type="ECO:0000256" key="10">
    <source>
        <dbReference type="SAM" id="MobiDB-lite"/>
    </source>
</evidence>
<dbReference type="InterPro" id="IPR039537">
    <property type="entry name" value="Retrotran_Ty1/copia-like"/>
</dbReference>
<evidence type="ECO:0000256" key="9">
    <source>
        <dbReference type="ARBA" id="ARBA00023172"/>
    </source>
</evidence>
<accession>A0A9W6WS73</accession>
<dbReference type="GO" id="GO:0016787">
    <property type="term" value="F:hydrolase activity"/>
    <property type="evidence" value="ECO:0007669"/>
    <property type="project" value="UniProtKB-KW"/>
</dbReference>
<proteinExistence type="predicted"/>
<dbReference type="GO" id="GO:0003676">
    <property type="term" value="F:nucleic acid binding"/>
    <property type="evidence" value="ECO:0007669"/>
    <property type="project" value="InterPro"/>
</dbReference>
<dbReference type="PANTHER" id="PTHR42648:SF11">
    <property type="entry name" value="TRANSPOSON TY4-P GAG-POL POLYPROTEIN"/>
    <property type="match status" value="1"/>
</dbReference>